<dbReference type="HOGENOM" id="CLU_1001246_0_0_1"/>
<dbReference type="EMBL" id="AFBI03000043">
    <property type="protein sequence ID" value="EJW03189.1"/>
    <property type="molecule type" value="Genomic_DNA"/>
</dbReference>
<evidence type="ECO:0000313" key="2">
    <source>
        <dbReference type="Proteomes" id="UP000003163"/>
    </source>
</evidence>
<organism evidence="1 2">
    <name type="scientific">Edhazardia aedis (strain USNM 41457)</name>
    <name type="common">Microsporidian parasite</name>
    <dbReference type="NCBI Taxonomy" id="1003232"/>
    <lineage>
        <taxon>Eukaryota</taxon>
        <taxon>Fungi</taxon>
        <taxon>Fungi incertae sedis</taxon>
        <taxon>Microsporidia</taxon>
        <taxon>Edhazardia</taxon>
    </lineage>
</organism>
<reference evidence="2" key="2">
    <citation type="submission" date="2015-07" db="EMBL/GenBank/DDBJ databases">
        <title>Contrasting host-pathogen interactions and genome evolution in two generalist and specialist microsporidian pathogens of mosquitoes.</title>
        <authorList>
            <consortium name="The Broad Institute Genomics Platform"/>
            <consortium name="The Broad Institute Genome Sequencing Center for Infectious Disease"/>
            <person name="Cuomo C.A."/>
            <person name="Sanscrainte N.D."/>
            <person name="Goldberg J.M."/>
            <person name="Heiman D."/>
            <person name="Young S."/>
            <person name="Zeng Q."/>
            <person name="Becnel J.J."/>
            <person name="Birren B.W."/>
        </authorList>
    </citation>
    <scope>NUCLEOTIDE SEQUENCE [LARGE SCALE GENOMIC DNA]</scope>
    <source>
        <strain evidence="2">USNM 41457</strain>
    </source>
</reference>
<proteinExistence type="predicted"/>
<keyword evidence="2" id="KW-1185">Reference proteome</keyword>
<gene>
    <name evidence="1" type="ORF">EDEG_02442</name>
</gene>
<reference evidence="1 2" key="1">
    <citation type="submission" date="2011-08" db="EMBL/GenBank/DDBJ databases">
        <authorList>
            <person name="Liu Z.J."/>
            <person name="Shi F.L."/>
            <person name="Lu J.Q."/>
            <person name="Li M."/>
            <person name="Wang Z.L."/>
        </authorList>
    </citation>
    <scope>NUCLEOTIDE SEQUENCE [LARGE SCALE GENOMIC DNA]</scope>
    <source>
        <strain evidence="1 2">USNM 41457</strain>
    </source>
</reference>
<accession>J9D6P6</accession>
<dbReference type="VEuPathDB" id="MicrosporidiaDB:EDEG_02442"/>
<dbReference type="AlphaFoldDB" id="J9D6P6"/>
<evidence type="ECO:0000313" key="1">
    <source>
        <dbReference type="EMBL" id="EJW03189.1"/>
    </source>
</evidence>
<dbReference type="Proteomes" id="UP000003163">
    <property type="component" value="Unassembled WGS sequence"/>
</dbReference>
<protein>
    <submittedName>
        <fullName evidence="1">Uncharacterized protein</fullName>
    </submittedName>
</protein>
<dbReference type="InParanoid" id="J9D6P6"/>
<comment type="caution">
    <text evidence="1">The sequence shown here is derived from an EMBL/GenBank/DDBJ whole genome shotgun (WGS) entry which is preliminary data.</text>
</comment>
<sequence length="278" mass="33122">MILKKNNKLIRQFISFVRKLSLIQIFEPLNELFQVNLEKDYSALYISGQSNFNVHLEIIHIEKLRKMEVNILSSILSADLQYITDKKNYKKIPYTKKIKCIYININFIKNVENLFIEALQRHIKIFELYKSYLLELNDIYKELLSKKLNKECNTSDNILIQLLPSLESCFRISMYSSKEISESENSDDGDEMLVCIKNFLELLQKLDNILHEKINIKADWISFRNQQLLDHLNEYLLHFHCYISFLYSINEQYCTKTFKSIYDDESNLIPKPLNGFMR</sequence>
<name>J9D6P6_EDHAE</name>